<sequence length="485" mass="54098">MTPLIDRIQSWINRVELASSCDTRDNRPLDGPPTKRFRRDAPAPLDDTFIGPYNALPRTPSMSKVSSFERRANEINDLAGDGANEANGTPRPYSKTMIPVHWHVSSPSKRQRPPSRSAGPTKRIDLQMLEKPVYVKKLESNITRLPEDARTLYSALLPACSKEEIIPYEVRDKVVSLVGAQARPYSFRRNATPDASLIHSALFNILIDAEEAVEDVYHEHSWNNFVHTPLLTMVYPSTKRSNRQEGHQQDAAQQPRTRVVGVMSATIAGDYIPLILPYTPATPAIAKGNLVSLFHGSPACSVSEPYTNSLFGSDAPKIVQSSSDSKKVDYALALNLGNTPLMKVLKFYLHNDALARCISTPHINQTLHPSVSYSPIACSIKTKLATAACDPLLQLGIWVAAWHKRMHLFREYLFSEASFLERDRSTERDNVRKTVTFTDAKPLPAPSRMKKRKTEQNDGDEDTVEDMVENTVAVKANAIGWTRKG</sequence>
<evidence type="ECO:0000256" key="1">
    <source>
        <dbReference type="SAM" id="MobiDB-lite"/>
    </source>
</evidence>
<evidence type="ECO:0000313" key="4">
    <source>
        <dbReference type="Proteomes" id="UP000481858"/>
    </source>
</evidence>
<proteinExistence type="predicted"/>
<dbReference type="InParanoid" id="A0A7C8ITB3"/>
<organism evidence="3 4">
    <name type="scientific">Xylaria multiplex</name>
    <dbReference type="NCBI Taxonomy" id="323545"/>
    <lineage>
        <taxon>Eukaryota</taxon>
        <taxon>Fungi</taxon>
        <taxon>Dikarya</taxon>
        <taxon>Ascomycota</taxon>
        <taxon>Pezizomycotina</taxon>
        <taxon>Sordariomycetes</taxon>
        <taxon>Xylariomycetidae</taxon>
        <taxon>Xylariales</taxon>
        <taxon>Xylariaceae</taxon>
        <taxon>Xylaria</taxon>
    </lineage>
</organism>
<comment type="caution">
    <text evidence="3">The sequence shown here is derived from an EMBL/GenBank/DDBJ whole genome shotgun (WGS) entry which is preliminary data.</text>
</comment>
<gene>
    <name evidence="3" type="ORF">GQX73_g3026</name>
</gene>
<feature type="domain" description="PD-(D/E)XK nuclease-like" evidence="2">
    <location>
        <begin position="193"/>
        <end position="410"/>
    </location>
</feature>
<name>A0A7C8ITB3_9PEZI</name>
<dbReference type="EMBL" id="WUBL01000022">
    <property type="protein sequence ID" value="KAF2970520.1"/>
    <property type="molecule type" value="Genomic_DNA"/>
</dbReference>
<evidence type="ECO:0000313" key="3">
    <source>
        <dbReference type="EMBL" id="KAF2970520.1"/>
    </source>
</evidence>
<dbReference type="Pfam" id="PF20516">
    <property type="entry name" value="PDDEXK_12"/>
    <property type="match status" value="1"/>
</dbReference>
<evidence type="ECO:0000259" key="2">
    <source>
        <dbReference type="Pfam" id="PF20516"/>
    </source>
</evidence>
<protein>
    <recommendedName>
        <fullName evidence="2">PD-(D/E)XK nuclease-like domain-containing protein</fullName>
    </recommendedName>
</protein>
<feature type="region of interest" description="Disordered" evidence="1">
    <location>
        <begin position="22"/>
        <end position="48"/>
    </location>
</feature>
<accession>A0A7C8ITB3</accession>
<keyword evidence="4" id="KW-1185">Reference proteome</keyword>
<feature type="region of interest" description="Disordered" evidence="1">
    <location>
        <begin position="440"/>
        <end position="466"/>
    </location>
</feature>
<feature type="compositionally biased region" description="Acidic residues" evidence="1">
    <location>
        <begin position="457"/>
        <end position="466"/>
    </location>
</feature>
<reference evidence="3 4" key="1">
    <citation type="submission" date="2019-12" db="EMBL/GenBank/DDBJ databases">
        <title>Draft genome sequence of the ascomycete Xylaria multiplex DSM 110363.</title>
        <authorList>
            <person name="Buettner E."/>
            <person name="Kellner H."/>
        </authorList>
    </citation>
    <scope>NUCLEOTIDE SEQUENCE [LARGE SCALE GENOMIC DNA]</scope>
    <source>
        <strain evidence="3 4">DSM 110363</strain>
    </source>
</reference>
<dbReference type="AlphaFoldDB" id="A0A7C8ITB3"/>
<feature type="region of interest" description="Disordered" evidence="1">
    <location>
        <begin position="103"/>
        <end position="122"/>
    </location>
</feature>
<dbReference type="OrthoDB" id="5244165at2759"/>
<dbReference type="Proteomes" id="UP000481858">
    <property type="component" value="Unassembled WGS sequence"/>
</dbReference>
<dbReference type="InterPro" id="IPR046797">
    <property type="entry name" value="PDDEXK_12"/>
</dbReference>